<dbReference type="InterPro" id="IPR001932">
    <property type="entry name" value="PPM-type_phosphatase-like_dom"/>
</dbReference>
<keyword evidence="5" id="KW-0464">Manganese</keyword>
<evidence type="ECO:0000256" key="3">
    <source>
        <dbReference type="ARBA" id="ARBA00006702"/>
    </source>
</evidence>
<evidence type="ECO:0000313" key="8">
    <source>
        <dbReference type="Proteomes" id="UP000218811"/>
    </source>
</evidence>
<dbReference type="AlphaFoldDB" id="A0A2H3J8G3"/>
<dbReference type="Pfam" id="PF00481">
    <property type="entry name" value="PP2C"/>
    <property type="match status" value="1"/>
</dbReference>
<dbReference type="GO" id="GO:0004722">
    <property type="term" value="F:protein serine/threonine phosphatase activity"/>
    <property type="evidence" value="ECO:0007669"/>
    <property type="project" value="UniProtKB-EC"/>
</dbReference>
<sequence>MLLGSPITDKATKQGGNDLYHFAITAMQGWRECMSRSSPHYGHSMEDEYSFKLGVDGKQGNANAFFAVYDGHCGCMAAWYATKNLYGWLVEDSAYRNKEYCLALKNAFLSTDEGMRNNPWFQWEDHRDGCTAISALLTVDGKIFVANTGDSRSVLSAKDLATHLSIDHKPKNENERLRITAAGGKIVNGYVNDGLALTRALGDFKYKKNVLLPPEAQIITADPEIIEHDITDDDEFLIVASNEVDSLTKYAKKICDLCLAPEDNRNGVGYDNMTIAVVALLHGRTIDEWYKWIADCTRCRIGFDTPGMLPEVFWTTSRWF</sequence>
<dbReference type="EMBL" id="KB467831">
    <property type="protein sequence ID" value="PCH32954.1"/>
    <property type="molecule type" value="Genomic_DNA"/>
</dbReference>
<dbReference type="STRING" id="742152.A0A2H3J8G3"/>
<organism evidence="7 8">
    <name type="scientific">Wolfiporia cocos (strain MD-104)</name>
    <name type="common">Brown rot fungus</name>
    <dbReference type="NCBI Taxonomy" id="742152"/>
    <lineage>
        <taxon>Eukaryota</taxon>
        <taxon>Fungi</taxon>
        <taxon>Dikarya</taxon>
        <taxon>Basidiomycota</taxon>
        <taxon>Agaricomycotina</taxon>
        <taxon>Agaricomycetes</taxon>
        <taxon>Polyporales</taxon>
        <taxon>Phaeolaceae</taxon>
        <taxon>Wolfiporia</taxon>
    </lineage>
</organism>
<dbReference type="OrthoDB" id="10264738at2759"/>
<dbReference type="Proteomes" id="UP000218811">
    <property type="component" value="Unassembled WGS sequence"/>
</dbReference>
<gene>
    <name evidence="7" type="ORF">WOLCODRAFT_86489</name>
</gene>
<dbReference type="OMA" id="QDNRVNG"/>
<dbReference type="PANTHER" id="PTHR13832:SF565">
    <property type="entry name" value="AT28366P-RELATED"/>
    <property type="match status" value="1"/>
</dbReference>
<proteinExistence type="inferred from homology"/>
<evidence type="ECO:0000256" key="1">
    <source>
        <dbReference type="ARBA" id="ARBA00001936"/>
    </source>
</evidence>
<feature type="domain" description="PPM-type phosphatase" evidence="6">
    <location>
        <begin position="21"/>
        <end position="280"/>
    </location>
</feature>
<dbReference type="CDD" id="cd00143">
    <property type="entry name" value="PP2Cc"/>
    <property type="match status" value="1"/>
</dbReference>
<evidence type="ECO:0000313" key="7">
    <source>
        <dbReference type="EMBL" id="PCH32954.1"/>
    </source>
</evidence>
<comment type="similarity">
    <text evidence="3">Belongs to the PP2C family.</text>
</comment>
<evidence type="ECO:0000256" key="4">
    <source>
        <dbReference type="ARBA" id="ARBA00013081"/>
    </source>
</evidence>
<dbReference type="PANTHER" id="PTHR13832">
    <property type="entry name" value="PROTEIN PHOSPHATASE 2C"/>
    <property type="match status" value="1"/>
</dbReference>
<comment type="cofactor">
    <cofactor evidence="1">
        <name>Mn(2+)</name>
        <dbReference type="ChEBI" id="CHEBI:29035"/>
    </cofactor>
</comment>
<dbReference type="SMART" id="SM00332">
    <property type="entry name" value="PP2Cc"/>
    <property type="match status" value="1"/>
</dbReference>
<dbReference type="SUPFAM" id="SSF81606">
    <property type="entry name" value="PP2C-like"/>
    <property type="match status" value="1"/>
</dbReference>
<evidence type="ECO:0000259" key="6">
    <source>
        <dbReference type="PROSITE" id="PS51746"/>
    </source>
</evidence>
<reference evidence="7 8" key="1">
    <citation type="journal article" date="2012" name="Science">
        <title>The Paleozoic origin of enzymatic lignin decomposition reconstructed from 31 fungal genomes.</title>
        <authorList>
            <person name="Floudas D."/>
            <person name="Binder M."/>
            <person name="Riley R."/>
            <person name="Barry K."/>
            <person name="Blanchette R.A."/>
            <person name="Henrissat B."/>
            <person name="Martinez A.T."/>
            <person name="Otillar R."/>
            <person name="Spatafora J.W."/>
            <person name="Yadav J.S."/>
            <person name="Aerts A."/>
            <person name="Benoit I."/>
            <person name="Boyd A."/>
            <person name="Carlson A."/>
            <person name="Copeland A."/>
            <person name="Coutinho P.M."/>
            <person name="de Vries R.P."/>
            <person name="Ferreira P."/>
            <person name="Findley K."/>
            <person name="Foster B."/>
            <person name="Gaskell J."/>
            <person name="Glotzer D."/>
            <person name="Gorecki P."/>
            <person name="Heitman J."/>
            <person name="Hesse C."/>
            <person name="Hori C."/>
            <person name="Igarashi K."/>
            <person name="Jurgens J.A."/>
            <person name="Kallen N."/>
            <person name="Kersten P."/>
            <person name="Kohler A."/>
            <person name="Kuees U."/>
            <person name="Kumar T.K.A."/>
            <person name="Kuo A."/>
            <person name="LaButti K."/>
            <person name="Larrondo L.F."/>
            <person name="Lindquist E."/>
            <person name="Ling A."/>
            <person name="Lombard V."/>
            <person name="Lucas S."/>
            <person name="Lundell T."/>
            <person name="Martin R."/>
            <person name="McLaughlin D.J."/>
            <person name="Morgenstern I."/>
            <person name="Morin E."/>
            <person name="Murat C."/>
            <person name="Nagy L.G."/>
            <person name="Nolan M."/>
            <person name="Ohm R.A."/>
            <person name="Patyshakuliyeva A."/>
            <person name="Rokas A."/>
            <person name="Ruiz-Duenas F.J."/>
            <person name="Sabat G."/>
            <person name="Salamov A."/>
            <person name="Samejima M."/>
            <person name="Schmutz J."/>
            <person name="Slot J.C."/>
            <person name="St John F."/>
            <person name="Stenlid J."/>
            <person name="Sun H."/>
            <person name="Sun S."/>
            <person name="Syed K."/>
            <person name="Tsang A."/>
            <person name="Wiebenga A."/>
            <person name="Young D."/>
            <person name="Pisabarro A."/>
            <person name="Eastwood D.C."/>
            <person name="Martin F."/>
            <person name="Cullen D."/>
            <person name="Grigoriev I.V."/>
            <person name="Hibbett D.S."/>
        </authorList>
    </citation>
    <scope>NUCLEOTIDE SEQUENCE [LARGE SCALE GENOMIC DNA]</scope>
    <source>
        <strain evidence="7 8">MD-104</strain>
    </source>
</reference>
<evidence type="ECO:0000256" key="2">
    <source>
        <dbReference type="ARBA" id="ARBA00001946"/>
    </source>
</evidence>
<evidence type="ECO:0000256" key="5">
    <source>
        <dbReference type="ARBA" id="ARBA00023211"/>
    </source>
</evidence>
<protein>
    <recommendedName>
        <fullName evidence="4">protein-serine/threonine phosphatase</fullName>
        <ecNumber evidence="4">3.1.3.16</ecNumber>
    </recommendedName>
</protein>
<dbReference type="InterPro" id="IPR036457">
    <property type="entry name" value="PPM-type-like_dom_sf"/>
</dbReference>
<dbReference type="InterPro" id="IPR015655">
    <property type="entry name" value="PP2C"/>
</dbReference>
<keyword evidence="8" id="KW-1185">Reference proteome</keyword>
<dbReference type="EC" id="3.1.3.16" evidence="4"/>
<dbReference type="PROSITE" id="PS51746">
    <property type="entry name" value="PPM_2"/>
    <property type="match status" value="1"/>
</dbReference>
<dbReference type="Gene3D" id="3.60.40.10">
    <property type="entry name" value="PPM-type phosphatase domain"/>
    <property type="match status" value="1"/>
</dbReference>
<name>A0A2H3J8G3_WOLCO</name>
<comment type="cofactor">
    <cofactor evidence="2">
        <name>Mg(2+)</name>
        <dbReference type="ChEBI" id="CHEBI:18420"/>
    </cofactor>
</comment>
<accession>A0A2H3J8G3</accession>